<dbReference type="InterPro" id="IPR053142">
    <property type="entry name" value="PchR_regulatory_protein"/>
</dbReference>
<evidence type="ECO:0000313" key="4">
    <source>
        <dbReference type="EMBL" id="SFR57122.1"/>
    </source>
</evidence>
<evidence type="ECO:0000313" key="5">
    <source>
        <dbReference type="Proteomes" id="UP000199462"/>
    </source>
</evidence>
<keyword evidence="5" id="KW-1185">Reference proteome</keyword>
<dbReference type="SUPFAM" id="SSF46689">
    <property type="entry name" value="Homeodomain-like"/>
    <property type="match status" value="1"/>
</dbReference>
<dbReference type="GO" id="GO:0043565">
    <property type="term" value="F:sequence-specific DNA binding"/>
    <property type="evidence" value="ECO:0007669"/>
    <property type="project" value="InterPro"/>
</dbReference>
<dbReference type="Gene3D" id="1.10.10.60">
    <property type="entry name" value="Homeodomain-like"/>
    <property type="match status" value="2"/>
</dbReference>
<reference evidence="5" key="1">
    <citation type="submission" date="2016-10" db="EMBL/GenBank/DDBJ databases">
        <authorList>
            <person name="Varghese N."/>
            <person name="Submissions S."/>
        </authorList>
    </citation>
    <scope>NUCLEOTIDE SEQUENCE [LARGE SCALE GENOMIC DNA]</scope>
    <source>
        <strain evidence="5">DSM 19891</strain>
    </source>
</reference>
<dbReference type="GO" id="GO:0003700">
    <property type="term" value="F:DNA-binding transcription factor activity"/>
    <property type="evidence" value="ECO:0007669"/>
    <property type="project" value="InterPro"/>
</dbReference>
<accession>A0A1I6HRP3</accession>
<gene>
    <name evidence="4" type="ORF">SAMN04488010_0650</name>
</gene>
<evidence type="ECO:0000256" key="1">
    <source>
        <dbReference type="ARBA" id="ARBA00023015"/>
    </source>
</evidence>
<dbReference type="STRING" id="440514.SAMN04488010_0650"/>
<feature type="domain" description="HTH araC/xylS-type" evidence="3">
    <location>
        <begin position="246"/>
        <end position="344"/>
    </location>
</feature>
<dbReference type="AlphaFoldDB" id="A0A1I6HRP3"/>
<dbReference type="PROSITE" id="PS01124">
    <property type="entry name" value="HTH_ARAC_FAMILY_2"/>
    <property type="match status" value="1"/>
</dbReference>
<organism evidence="4 5">
    <name type="scientific">Maribacter stanieri</name>
    <dbReference type="NCBI Taxonomy" id="440514"/>
    <lineage>
        <taxon>Bacteria</taxon>
        <taxon>Pseudomonadati</taxon>
        <taxon>Bacteroidota</taxon>
        <taxon>Flavobacteriia</taxon>
        <taxon>Flavobacteriales</taxon>
        <taxon>Flavobacteriaceae</taxon>
        <taxon>Maribacter</taxon>
    </lineage>
</organism>
<dbReference type="InterPro" id="IPR009057">
    <property type="entry name" value="Homeodomain-like_sf"/>
</dbReference>
<name>A0A1I6HRP3_9FLAO</name>
<protein>
    <submittedName>
        <fullName evidence="4">AraC-type DNA-binding protein</fullName>
    </submittedName>
</protein>
<keyword evidence="1" id="KW-0805">Transcription regulation</keyword>
<dbReference type="PANTHER" id="PTHR47893">
    <property type="entry name" value="REGULATORY PROTEIN PCHR"/>
    <property type="match status" value="1"/>
</dbReference>
<dbReference type="InterPro" id="IPR018060">
    <property type="entry name" value="HTH_AraC"/>
</dbReference>
<sequence>MHCALIKEMRELVLNGCSSDDVFAHVQDCIKGKLTQHWGESVLTFDNNIGKGSIRTISFNWGVSLIDCDLTLSKETKLVFDTKELSPIEFIFITKGFLKYSENNTDSYTTIAQFQNTVISNKKGAHKTFLFPEDERLKINFIRIDRQEYLQKKNNNVCQLDRLLVSIFNDNNGDVAYTHGGSYSLKIADEIKMLNNVDSTSGMLRSLSLEGRLYLILSLQLLEHKNFEENMNLPEALSKEDILKIHKLTTFILENISEPTTLAQLSSVSGLSPKKLQIGFKILYSKTVNEYVRQLKLEISKDYLKNSDLSVSEIVYAIGIKSRSYFSKIFFEAYDILPTDYRKHLKNKNSSIR</sequence>
<dbReference type="PANTHER" id="PTHR47893:SF1">
    <property type="entry name" value="REGULATORY PROTEIN PCHR"/>
    <property type="match status" value="1"/>
</dbReference>
<dbReference type="SMART" id="SM00342">
    <property type="entry name" value="HTH_ARAC"/>
    <property type="match status" value="1"/>
</dbReference>
<dbReference type="Pfam" id="PF12833">
    <property type="entry name" value="HTH_18"/>
    <property type="match status" value="1"/>
</dbReference>
<proteinExistence type="predicted"/>
<dbReference type="EMBL" id="FOYX01000001">
    <property type="protein sequence ID" value="SFR57122.1"/>
    <property type="molecule type" value="Genomic_DNA"/>
</dbReference>
<keyword evidence="4" id="KW-0238">DNA-binding</keyword>
<evidence type="ECO:0000256" key="2">
    <source>
        <dbReference type="ARBA" id="ARBA00023163"/>
    </source>
</evidence>
<keyword evidence="2" id="KW-0804">Transcription</keyword>
<dbReference type="Proteomes" id="UP000199462">
    <property type="component" value="Unassembled WGS sequence"/>
</dbReference>
<evidence type="ECO:0000259" key="3">
    <source>
        <dbReference type="PROSITE" id="PS01124"/>
    </source>
</evidence>